<dbReference type="Gene3D" id="1.10.8.240">
    <property type="entry name" value="CofD-like domain"/>
    <property type="match status" value="1"/>
</dbReference>
<dbReference type="GO" id="GO:0000287">
    <property type="term" value="F:magnesium ion binding"/>
    <property type="evidence" value="ECO:0007669"/>
    <property type="project" value="InterPro"/>
</dbReference>
<dbReference type="SUPFAM" id="SSF142338">
    <property type="entry name" value="CofD-like"/>
    <property type="match status" value="1"/>
</dbReference>
<dbReference type="EMBL" id="RQXW01000002">
    <property type="protein sequence ID" value="RTE67089.1"/>
    <property type="molecule type" value="Genomic_DNA"/>
</dbReference>
<dbReference type="InterPro" id="IPR010115">
    <property type="entry name" value="FbiA/CofD"/>
</dbReference>
<evidence type="ECO:0000313" key="4">
    <source>
        <dbReference type="Proteomes" id="UP000283087"/>
    </source>
</evidence>
<accession>A0A430KUA2</accession>
<dbReference type="Proteomes" id="UP000283087">
    <property type="component" value="Unassembled WGS sequence"/>
</dbReference>
<dbReference type="CDD" id="cd07186">
    <property type="entry name" value="CofD_like"/>
    <property type="match status" value="1"/>
</dbReference>
<gene>
    <name evidence="3" type="ORF">EH243_02430</name>
</gene>
<dbReference type="EC" id="2.7.8.28" evidence="3"/>
<dbReference type="GO" id="GO:0043743">
    <property type="term" value="F:LPPG:FO 2-phospho-L-lactate transferase activity"/>
    <property type="evidence" value="ECO:0007669"/>
    <property type="project" value="UniProtKB-EC"/>
</dbReference>
<dbReference type="InterPro" id="IPR038136">
    <property type="entry name" value="CofD-like_dom_sf"/>
</dbReference>
<dbReference type="AlphaFoldDB" id="A0A430KUA2"/>
<evidence type="ECO:0000313" key="3">
    <source>
        <dbReference type="EMBL" id="RTE67089.1"/>
    </source>
</evidence>
<dbReference type="InterPro" id="IPR002882">
    <property type="entry name" value="CofD"/>
</dbReference>
<keyword evidence="1 3" id="KW-0808">Transferase</keyword>
<organism evidence="3 4">
    <name type="scientific">Amphritea opalescens</name>
    <dbReference type="NCBI Taxonomy" id="2490544"/>
    <lineage>
        <taxon>Bacteria</taxon>
        <taxon>Pseudomonadati</taxon>
        <taxon>Pseudomonadota</taxon>
        <taxon>Gammaproteobacteria</taxon>
        <taxon>Oceanospirillales</taxon>
        <taxon>Oceanospirillaceae</taxon>
        <taxon>Amphritea</taxon>
    </lineage>
</organism>
<proteinExistence type="inferred from homology"/>
<dbReference type="Pfam" id="PF01933">
    <property type="entry name" value="CofD"/>
    <property type="match status" value="1"/>
</dbReference>
<sequence length="338" mass="36259">MSSPLKVVLLSGGVGGAKMAEGFAFSRFSAQFSVIGNVADDQAFHGLWVSPDIDTLTYTLADEIDTIKGWGLKDESNQVLDQLKGLGSDTWMYLGDKDFATHIYRTEQRQQGVRPSVIAANIARAYGVSTPILLPTDDCIQNKVMIESGWIDFQDYFVKHACQPAILDFHIAGIETASATPEALSAIAGADLIVIAPSNPIVSIKPILSVPGIVDALQQSSAFKVAISPLVNGQTVKGPADKMMTAAGYRCDVIGVADVYNGLIDGMIIDQQDRDMMSELSAKVEYVLATDTLMFNRQQKVSLAETIVHFYQAGNGKVAAASAPLHDSARESAPRFAV</sequence>
<evidence type="ECO:0000256" key="2">
    <source>
        <dbReference type="ARBA" id="ARBA00022842"/>
    </source>
</evidence>
<dbReference type="RefSeq" id="WP_126157056.1">
    <property type="nucleotide sequence ID" value="NZ_RQXW01000002.1"/>
</dbReference>
<dbReference type="NCBIfam" id="TIGR01819">
    <property type="entry name" value="F420_cofD"/>
    <property type="match status" value="1"/>
</dbReference>
<dbReference type="PANTHER" id="PTHR43007:SF1">
    <property type="entry name" value="2-PHOSPHO-L-LACTATE TRANSFERASE"/>
    <property type="match status" value="1"/>
</dbReference>
<reference evidence="3 4" key="1">
    <citation type="submission" date="2018-11" db="EMBL/GenBank/DDBJ databases">
        <title>The draft genome sequence of Amphritea opalescens ANRC-JH13T.</title>
        <authorList>
            <person name="Fang Z."/>
            <person name="Zhang Y."/>
            <person name="Han X."/>
        </authorList>
    </citation>
    <scope>NUCLEOTIDE SEQUENCE [LARGE SCALE GENOMIC DNA]</scope>
    <source>
        <strain evidence="3 4">ANRC-JH13</strain>
    </source>
</reference>
<protein>
    <submittedName>
        <fullName evidence="3">2-phospho-L-lactate transferase</fullName>
        <ecNumber evidence="3">2.7.8.28</ecNumber>
    </submittedName>
</protein>
<dbReference type="Gene3D" id="3.40.50.10680">
    <property type="entry name" value="CofD-like domains"/>
    <property type="match status" value="1"/>
</dbReference>
<name>A0A430KUA2_9GAMM</name>
<evidence type="ECO:0000256" key="1">
    <source>
        <dbReference type="ARBA" id="ARBA00022679"/>
    </source>
</evidence>
<keyword evidence="4" id="KW-1185">Reference proteome</keyword>
<dbReference type="HAMAP" id="MF_01257">
    <property type="entry name" value="CofD"/>
    <property type="match status" value="1"/>
</dbReference>
<dbReference type="OrthoDB" id="7466225at2"/>
<keyword evidence="2" id="KW-0460">Magnesium</keyword>
<comment type="caution">
    <text evidence="3">The sequence shown here is derived from an EMBL/GenBank/DDBJ whole genome shotgun (WGS) entry which is preliminary data.</text>
</comment>
<dbReference type="PANTHER" id="PTHR43007">
    <property type="entry name" value="2-PHOSPHO-L-LACTATE TRANSFERASE"/>
    <property type="match status" value="1"/>
</dbReference>